<protein>
    <recommendedName>
        <fullName evidence="5 11">UDP-N-acetylglucosamine transferase subunit ALG14</fullName>
    </recommendedName>
    <alternativeName>
        <fullName evidence="10 11">Asparagine-linked glycosylation protein 14</fullName>
    </alternativeName>
</protein>
<dbReference type="EMBL" id="JAANYQ010000023">
    <property type="protein sequence ID" value="KAF4119518.1"/>
    <property type="molecule type" value="Genomic_DNA"/>
</dbReference>
<comment type="caution">
    <text evidence="12">The sequence shown here is derived from an EMBL/GenBank/DDBJ whole genome shotgun (WGS) entry which is preliminary data.</text>
</comment>
<name>A0A9P4YPT9_9HYPO</name>
<proteinExistence type="inferred from homology"/>
<comment type="similarity">
    <text evidence="3 11">Belongs to the ALG14 family.</text>
</comment>
<comment type="caution">
    <text evidence="11">Lacks conserved residue(s) required for the propagation of feature annotation.</text>
</comment>
<keyword evidence="9 11" id="KW-0472">Membrane</keyword>
<feature type="transmembrane region" description="Helical" evidence="11">
    <location>
        <begin position="34"/>
        <end position="52"/>
    </location>
</feature>
<evidence type="ECO:0000313" key="12">
    <source>
        <dbReference type="EMBL" id="KAF4119518.1"/>
    </source>
</evidence>
<evidence type="ECO:0000256" key="6">
    <source>
        <dbReference type="ARBA" id="ARBA00022692"/>
    </source>
</evidence>
<dbReference type="InterPro" id="IPR013969">
    <property type="entry name" value="Oligosacch_biosynth_Alg14"/>
</dbReference>
<sequence>MMKSKNKSTTTRAVIVSLGSIGAAGIFVASTQSWPIVLAVAVAAPLAIILVSHRKKRPVQWKGTGRRDGEREDDYYLIVLGSGGHTKEMLMMMDDGTSDFAGLHRRYVVSSGDSTSLHQVEDYEADLRSLCGEVSTDPGSYDVRVVTRARRVRQPFLTAPVTALASLRDVIFSVLLSPPESRKSSSSSLRYPRIVLSNGPATGFLVGLAVHMLKMVGVLGRDACFFVYIESWARISSLSLTGKLFHYTGIADALAVQHQAVADAYGLVNAGPMVFNSRRAV</sequence>
<evidence type="ECO:0000256" key="8">
    <source>
        <dbReference type="ARBA" id="ARBA00022989"/>
    </source>
</evidence>
<dbReference type="GO" id="GO:0043541">
    <property type="term" value="C:UDP-N-acetylglucosamine transferase complex"/>
    <property type="evidence" value="ECO:0007669"/>
    <property type="project" value="TreeGrafter"/>
</dbReference>
<evidence type="ECO:0000256" key="10">
    <source>
        <dbReference type="ARBA" id="ARBA00032062"/>
    </source>
</evidence>
<evidence type="ECO:0000256" key="4">
    <source>
        <dbReference type="ARBA" id="ARBA00011335"/>
    </source>
</evidence>
<dbReference type="Proteomes" id="UP000749293">
    <property type="component" value="Unassembled WGS sequence"/>
</dbReference>
<evidence type="ECO:0000256" key="9">
    <source>
        <dbReference type="ARBA" id="ARBA00023136"/>
    </source>
</evidence>
<evidence type="ECO:0000313" key="13">
    <source>
        <dbReference type="Proteomes" id="UP000749293"/>
    </source>
</evidence>
<dbReference type="AlphaFoldDB" id="A0A9P4YPT9"/>
<keyword evidence="7 11" id="KW-0256">Endoplasmic reticulum</keyword>
<feature type="transmembrane region" description="Helical" evidence="11">
    <location>
        <begin position="12"/>
        <end position="28"/>
    </location>
</feature>
<dbReference type="OrthoDB" id="17098at2759"/>
<gene>
    <name evidence="11" type="primary">ALG14</name>
    <name evidence="12" type="ORF">GMORB2_4648</name>
</gene>
<accession>A0A9P4YPT9</accession>
<comment type="function">
    <text evidence="11">Involved in protein N-glycosylation. Essential for the second step of the dolichol-linked oligosaccharide pathway. Anchors the catalytic subunit ALG13 to the ER.</text>
</comment>
<dbReference type="GO" id="GO:0004577">
    <property type="term" value="F:N-acetylglucosaminyldiphosphodolichol N-acetylglucosaminyltransferase activity"/>
    <property type="evidence" value="ECO:0007669"/>
    <property type="project" value="TreeGrafter"/>
</dbReference>
<reference evidence="12" key="1">
    <citation type="submission" date="2020-03" db="EMBL/GenBank/DDBJ databases">
        <title>Site-based positive gene gene selection in Geosmithia morbida across the United States reveals a broad range of putative effectors and factors for local host and environmental adapation.</title>
        <authorList>
            <person name="Onufrak A."/>
            <person name="Murdoch R.W."/>
            <person name="Gazis R."/>
            <person name="Huff M."/>
            <person name="Staton M."/>
            <person name="Klingeman W."/>
            <person name="Hadziabdic D."/>
        </authorList>
    </citation>
    <scope>NUCLEOTIDE SEQUENCE</scope>
    <source>
        <strain evidence="12">1262</strain>
    </source>
</reference>
<keyword evidence="8 11" id="KW-1133">Transmembrane helix</keyword>
<evidence type="ECO:0000256" key="2">
    <source>
        <dbReference type="ARBA" id="ARBA00004590"/>
    </source>
</evidence>
<evidence type="ECO:0000256" key="3">
    <source>
        <dbReference type="ARBA" id="ARBA00009731"/>
    </source>
</evidence>
<keyword evidence="6 11" id="KW-0812">Transmembrane</keyword>
<comment type="subunit">
    <text evidence="4 11">Heterodimer with ALG13 to form a functional enzyme.</text>
</comment>
<keyword evidence="13" id="KW-1185">Reference proteome</keyword>
<comment type="subcellular location">
    <subcellularLocation>
        <location evidence="1 11">Endoplasmic reticulum membrane</location>
        <topology evidence="1 11">Single-pass membrane protein</topology>
    </subcellularLocation>
    <subcellularLocation>
        <location evidence="2">Nucleus membrane</location>
        <topology evidence="2">Single-pass membrane protein</topology>
    </subcellularLocation>
</comment>
<dbReference type="GO" id="GO:0006488">
    <property type="term" value="P:dolichol-linked oligosaccharide biosynthetic process"/>
    <property type="evidence" value="ECO:0007669"/>
    <property type="project" value="InterPro"/>
</dbReference>
<dbReference type="Pfam" id="PF08660">
    <property type="entry name" value="Alg14"/>
    <property type="match status" value="1"/>
</dbReference>
<dbReference type="PANTHER" id="PTHR12154:SF4">
    <property type="entry name" value="UDP-N-ACETYLGLUCOSAMINE TRANSFERASE SUBUNIT ALG14 HOMOLOG"/>
    <property type="match status" value="1"/>
</dbReference>
<organism evidence="12 13">
    <name type="scientific">Geosmithia morbida</name>
    <dbReference type="NCBI Taxonomy" id="1094350"/>
    <lineage>
        <taxon>Eukaryota</taxon>
        <taxon>Fungi</taxon>
        <taxon>Dikarya</taxon>
        <taxon>Ascomycota</taxon>
        <taxon>Pezizomycotina</taxon>
        <taxon>Sordariomycetes</taxon>
        <taxon>Hypocreomycetidae</taxon>
        <taxon>Hypocreales</taxon>
        <taxon>Bionectriaceae</taxon>
        <taxon>Geosmithia</taxon>
    </lineage>
</organism>
<evidence type="ECO:0000256" key="1">
    <source>
        <dbReference type="ARBA" id="ARBA00004389"/>
    </source>
</evidence>
<evidence type="ECO:0000256" key="5">
    <source>
        <dbReference type="ARBA" id="ARBA00017467"/>
    </source>
</evidence>
<evidence type="ECO:0000256" key="7">
    <source>
        <dbReference type="ARBA" id="ARBA00022824"/>
    </source>
</evidence>
<dbReference type="GO" id="GO:0031965">
    <property type="term" value="C:nuclear membrane"/>
    <property type="evidence" value="ECO:0007669"/>
    <property type="project" value="UniProtKB-SubCell"/>
</dbReference>
<dbReference type="PANTHER" id="PTHR12154">
    <property type="entry name" value="GLYCOSYL TRANSFERASE-RELATED"/>
    <property type="match status" value="1"/>
</dbReference>
<evidence type="ECO:0000256" key="11">
    <source>
        <dbReference type="RuleBase" id="RU362127"/>
    </source>
</evidence>